<dbReference type="Pfam" id="PF22953">
    <property type="entry name" value="SpnB_Rossmann"/>
    <property type="match status" value="1"/>
</dbReference>
<evidence type="ECO:0000256" key="8">
    <source>
        <dbReference type="ARBA" id="ARBA00023315"/>
    </source>
</evidence>
<evidence type="ECO:0000313" key="14">
    <source>
        <dbReference type="EMBL" id="AAF82409.1"/>
    </source>
</evidence>
<accession>Q9KIV3</accession>
<dbReference type="Pfam" id="PF08659">
    <property type="entry name" value="KR"/>
    <property type="match status" value="2"/>
</dbReference>
<reference evidence="14" key="1">
    <citation type="journal article" date="2000" name="J. Antibiot.">
        <title>Cloning, characterization and heterologous expression of a polyketide synthase and P-450 oxidase involved in the biosynthesis of the antibiotic oleandomycin.</title>
        <authorList>
            <person name="Shah S."/>
            <person name="Xue Q."/>
            <person name="Tang L."/>
            <person name="Carney J.R."/>
            <person name="Betlach M."/>
            <person name="McDaniel R."/>
        </authorList>
    </citation>
    <scope>NUCLEOTIDE SEQUENCE</scope>
</reference>
<evidence type="ECO:0000256" key="4">
    <source>
        <dbReference type="ARBA" id="ARBA00022553"/>
    </source>
</evidence>
<comment type="cofactor">
    <cofactor evidence="1">
        <name>pantetheine 4'-phosphate</name>
        <dbReference type="ChEBI" id="CHEBI:47942"/>
    </cofactor>
</comment>
<dbReference type="InterPro" id="IPR009081">
    <property type="entry name" value="PP-bd_ACP"/>
</dbReference>
<gene>
    <name evidence="14" type="primary">oleAII</name>
</gene>
<dbReference type="SMART" id="SM01294">
    <property type="entry name" value="PKS_PP_betabranch"/>
    <property type="match status" value="2"/>
</dbReference>
<dbReference type="PROSITE" id="PS52004">
    <property type="entry name" value="KS3_2"/>
    <property type="match status" value="2"/>
</dbReference>
<evidence type="ECO:0000256" key="3">
    <source>
        <dbReference type="ARBA" id="ARBA00022450"/>
    </source>
</evidence>
<dbReference type="GO" id="GO:0004315">
    <property type="term" value="F:3-oxoacyl-[acyl-carrier-protein] synthase activity"/>
    <property type="evidence" value="ECO:0007669"/>
    <property type="project" value="InterPro"/>
</dbReference>
<evidence type="ECO:0000259" key="11">
    <source>
        <dbReference type="PROSITE" id="PS50075"/>
    </source>
</evidence>
<dbReference type="FunFam" id="3.40.50.720:FF:000209">
    <property type="entry name" value="Polyketide synthase Pks12"/>
    <property type="match status" value="1"/>
</dbReference>
<dbReference type="SMART" id="SM00829">
    <property type="entry name" value="PKS_ER"/>
    <property type="match status" value="1"/>
</dbReference>
<dbReference type="InterPro" id="IPR011032">
    <property type="entry name" value="GroES-like_sf"/>
</dbReference>
<dbReference type="PANTHER" id="PTHR43775">
    <property type="entry name" value="FATTY ACID SYNTHASE"/>
    <property type="match status" value="1"/>
</dbReference>
<dbReference type="InterPro" id="IPR036291">
    <property type="entry name" value="NAD(P)-bd_dom_sf"/>
</dbReference>
<name>Q9KIV3_STRAT</name>
<dbReference type="InterPro" id="IPR014043">
    <property type="entry name" value="Acyl_transferase_dom"/>
</dbReference>
<feature type="region of interest" description="C-terminal hotdog fold" evidence="9">
    <location>
        <begin position="2636"/>
        <end position="2774"/>
    </location>
</feature>
<dbReference type="PROSITE" id="PS01162">
    <property type="entry name" value="QOR_ZETA_CRYSTAL"/>
    <property type="match status" value="1"/>
</dbReference>
<evidence type="ECO:0000256" key="10">
    <source>
        <dbReference type="SAM" id="MobiDB-lite"/>
    </source>
</evidence>
<dbReference type="Pfam" id="PF00109">
    <property type="entry name" value="ketoacyl-synt"/>
    <property type="match status" value="2"/>
</dbReference>
<dbReference type="InterPro" id="IPR049900">
    <property type="entry name" value="PKS_mFAS_DH"/>
</dbReference>
<dbReference type="Gene3D" id="3.10.129.110">
    <property type="entry name" value="Polyketide synthase dehydratase"/>
    <property type="match status" value="1"/>
</dbReference>
<evidence type="ECO:0000256" key="5">
    <source>
        <dbReference type="ARBA" id="ARBA00022679"/>
    </source>
</evidence>
<dbReference type="EMBL" id="AF220951">
    <property type="protein sequence ID" value="AAF82409.1"/>
    <property type="molecule type" value="Genomic_DNA"/>
</dbReference>
<dbReference type="InterPro" id="IPR001227">
    <property type="entry name" value="Ac_transferase_dom_sf"/>
</dbReference>
<dbReference type="Gene3D" id="3.90.180.10">
    <property type="entry name" value="Medium-chain alcohol dehydrogenases, catalytic domain"/>
    <property type="match status" value="1"/>
</dbReference>
<dbReference type="InterPro" id="IPR020843">
    <property type="entry name" value="ER"/>
</dbReference>
<dbReference type="FunFam" id="1.10.1200.10:FF:000007">
    <property type="entry name" value="Probable polyketide synthase pks17"/>
    <property type="match status" value="2"/>
</dbReference>
<dbReference type="InterPro" id="IPR016035">
    <property type="entry name" value="Acyl_Trfase/lysoPLipase"/>
</dbReference>
<dbReference type="InterPro" id="IPR042104">
    <property type="entry name" value="PKS_dehydratase_sf"/>
</dbReference>
<dbReference type="InterPro" id="IPR020841">
    <property type="entry name" value="PKS_Beta-ketoAc_synthase_dom"/>
</dbReference>
<dbReference type="InterPro" id="IPR049552">
    <property type="entry name" value="PKS_DH_N"/>
</dbReference>
<dbReference type="Pfam" id="PF18369">
    <property type="entry name" value="PKS_DE"/>
    <property type="match status" value="1"/>
</dbReference>
<dbReference type="CDD" id="cd08952">
    <property type="entry name" value="KR_1_SDR_x"/>
    <property type="match status" value="1"/>
</dbReference>
<evidence type="ECO:0000259" key="13">
    <source>
        <dbReference type="PROSITE" id="PS52019"/>
    </source>
</evidence>
<dbReference type="InterPro" id="IPR006162">
    <property type="entry name" value="Ppantetheine_attach_site"/>
</dbReference>
<feature type="active site" description="Proton acceptor; for dehydratase activity" evidence="9">
    <location>
        <position position="2528"/>
    </location>
</feature>
<dbReference type="GO" id="GO:0031177">
    <property type="term" value="F:phosphopantetheine binding"/>
    <property type="evidence" value="ECO:0007669"/>
    <property type="project" value="InterPro"/>
</dbReference>
<dbReference type="GO" id="GO:0006633">
    <property type="term" value="P:fatty acid biosynthetic process"/>
    <property type="evidence" value="ECO:0007669"/>
    <property type="project" value="InterPro"/>
</dbReference>
<dbReference type="Pfam" id="PF14765">
    <property type="entry name" value="PS-DH"/>
    <property type="match status" value="1"/>
</dbReference>
<dbReference type="Pfam" id="PF13602">
    <property type="entry name" value="ADH_zinc_N_2"/>
    <property type="match status" value="1"/>
</dbReference>
<dbReference type="SUPFAM" id="SSF50129">
    <property type="entry name" value="GroES-like"/>
    <property type="match status" value="1"/>
</dbReference>
<feature type="domain" description="Ketosynthase family 3 (KS3)" evidence="12">
    <location>
        <begin position="1593"/>
        <end position="2019"/>
    </location>
</feature>
<dbReference type="InterPro" id="IPR020807">
    <property type="entry name" value="PKS_DH"/>
</dbReference>
<dbReference type="BioCyc" id="MetaCyc:MONOMER-17051"/>
<dbReference type="SMART" id="SM00823">
    <property type="entry name" value="PKS_PP"/>
    <property type="match status" value="2"/>
</dbReference>
<keyword evidence="3" id="KW-0596">Phosphopantetheine</keyword>
<keyword evidence="7" id="KW-0511">Multifunctional enzyme</keyword>
<dbReference type="Gene3D" id="3.40.366.10">
    <property type="entry name" value="Malonyl-Coenzyme A Acyl Carrier Protein, domain 2"/>
    <property type="match status" value="2"/>
</dbReference>
<dbReference type="Gene3D" id="3.30.70.3290">
    <property type="match status" value="2"/>
</dbReference>
<dbReference type="InterPro" id="IPR002364">
    <property type="entry name" value="Quin_OxRdtase/zeta-crystal_CS"/>
</dbReference>
<dbReference type="GO" id="GO:0004312">
    <property type="term" value="F:fatty acid synthase activity"/>
    <property type="evidence" value="ECO:0007669"/>
    <property type="project" value="TreeGrafter"/>
</dbReference>
<dbReference type="Gene3D" id="1.10.1200.10">
    <property type="entry name" value="ACP-like"/>
    <property type="match status" value="2"/>
</dbReference>
<dbReference type="SUPFAM" id="SSF47336">
    <property type="entry name" value="ACP-like"/>
    <property type="match status" value="2"/>
</dbReference>
<comment type="pathway">
    <text evidence="2">Antibiotic biosynthesis.</text>
</comment>
<feature type="region of interest" description="N-terminal hotdog fold" evidence="9">
    <location>
        <begin position="2496"/>
        <end position="2621"/>
    </location>
</feature>
<dbReference type="InterPro" id="IPR055123">
    <property type="entry name" value="SpnB-like_Rossmann"/>
</dbReference>
<dbReference type="PROSITE" id="PS00012">
    <property type="entry name" value="PHOSPHOPANTETHEINE"/>
    <property type="match status" value="2"/>
</dbReference>
<feature type="domain" description="Ketosynthase family 3 (KS3)" evidence="12">
    <location>
        <begin position="30"/>
        <end position="457"/>
    </location>
</feature>
<dbReference type="InterPro" id="IPR015083">
    <property type="entry name" value="NorB/c/GfsB-D-like_docking"/>
</dbReference>
<dbReference type="PANTHER" id="PTHR43775:SF51">
    <property type="entry name" value="INACTIVE PHENOLPHTHIOCEROL SYNTHESIS POLYKETIDE SYNTHASE TYPE I PKS1-RELATED"/>
    <property type="match status" value="1"/>
</dbReference>
<dbReference type="InterPro" id="IPR020806">
    <property type="entry name" value="PKS_PP-bd"/>
</dbReference>
<organism evidence="14">
    <name type="scientific">Streptomyces antibioticus</name>
    <dbReference type="NCBI Taxonomy" id="1890"/>
    <lineage>
        <taxon>Bacteria</taxon>
        <taxon>Bacillati</taxon>
        <taxon>Actinomycetota</taxon>
        <taxon>Actinomycetes</taxon>
        <taxon>Kitasatosporales</taxon>
        <taxon>Streptomycetaceae</taxon>
        <taxon>Streptomyces</taxon>
    </lineage>
</organism>
<dbReference type="InterPro" id="IPR013968">
    <property type="entry name" value="PKS_KR"/>
</dbReference>
<proteinExistence type="predicted"/>
<dbReference type="InterPro" id="IPR041618">
    <property type="entry name" value="PKS_DE"/>
</dbReference>
<dbReference type="Pfam" id="PF02801">
    <property type="entry name" value="Ketoacyl-synt_C"/>
    <property type="match status" value="2"/>
</dbReference>
<dbReference type="InterPro" id="IPR036736">
    <property type="entry name" value="ACP-like_sf"/>
</dbReference>
<dbReference type="SUPFAM" id="SSF52151">
    <property type="entry name" value="FabD/lysophospholipase-like"/>
    <property type="match status" value="2"/>
</dbReference>
<keyword evidence="6" id="KW-0045">Antibiotic biosynthesis</keyword>
<dbReference type="Gene3D" id="3.40.50.720">
    <property type="entry name" value="NAD(P)-binding Rossmann-like Domain"/>
    <property type="match status" value="2"/>
</dbReference>
<dbReference type="FunFam" id="3.40.366.10:FF:000002">
    <property type="entry name" value="Probable polyketide synthase 2"/>
    <property type="match status" value="2"/>
</dbReference>
<dbReference type="FunFam" id="3.90.180.10:FF:000032">
    <property type="entry name" value="Probable polyketide synthase pks1"/>
    <property type="match status" value="1"/>
</dbReference>
<dbReference type="SMART" id="SM00826">
    <property type="entry name" value="PKS_DH"/>
    <property type="match status" value="1"/>
</dbReference>
<dbReference type="NCBIfam" id="NF045894">
    <property type="entry name" value="PKS_plus_SDR"/>
    <property type="match status" value="1"/>
</dbReference>
<dbReference type="InterPro" id="IPR016039">
    <property type="entry name" value="Thiolase-like"/>
</dbReference>
<dbReference type="SUPFAM" id="SSF55048">
    <property type="entry name" value="Probable ACP-binding domain of malonyl-CoA ACP transacylase"/>
    <property type="match status" value="2"/>
</dbReference>
<dbReference type="SUPFAM" id="SSF51735">
    <property type="entry name" value="NAD(P)-binding Rossmann-fold domains"/>
    <property type="match status" value="5"/>
</dbReference>
<dbReference type="Gene3D" id="6.10.140.1830">
    <property type="match status" value="1"/>
</dbReference>
<dbReference type="InterPro" id="IPR057326">
    <property type="entry name" value="KR_dom"/>
</dbReference>
<dbReference type="Pfam" id="PF00698">
    <property type="entry name" value="Acyl_transf_1"/>
    <property type="match status" value="2"/>
</dbReference>
<dbReference type="InterPro" id="IPR013154">
    <property type="entry name" value="ADH-like_N"/>
</dbReference>
<feature type="domain" description="Carrier" evidence="11">
    <location>
        <begin position="3635"/>
        <end position="3710"/>
    </location>
</feature>
<dbReference type="Gene3D" id="3.40.47.10">
    <property type="match status" value="2"/>
</dbReference>
<dbReference type="PROSITE" id="PS52019">
    <property type="entry name" value="PKS_MFAS_DH"/>
    <property type="match status" value="1"/>
</dbReference>
<feature type="domain" description="Carrier" evidence="11">
    <location>
        <begin position="1498"/>
        <end position="1573"/>
    </location>
</feature>
<dbReference type="PROSITE" id="PS00606">
    <property type="entry name" value="KS3_1"/>
    <property type="match status" value="2"/>
</dbReference>
<keyword evidence="4" id="KW-0597">Phosphoprotein</keyword>
<feature type="active site" description="Proton donor; for dehydratase activity" evidence="9">
    <location>
        <position position="2696"/>
    </location>
</feature>
<dbReference type="InterPro" id="IPR032821">
    <property type="entry name" value="PKS_assoc"/>
</dbReference>
<keyword evidence="5" id="KW-0808">Transferase</keyword>
<evidence type="ECO:0000256" key="9">
    <source>
        <dbReference type="PROSITE-ProRule" id="PRU01363"/>
    </source>
</evidence>
<dbReference type="Pfam" id="PF00550">
    <property type="entry name" value="PP-binding"/>
    <property type="match status" value="2"/>
</dbReference>
<dbReference type="Pfam" id="PF08990">
    <property type="entry name" value="Docking"/>
    <property type="match status" value="1"/>
</dbReference>
<dbReference type="SMART" id="SM00827">
    <property type="entry name" value="PKS_AT"/>
    <property type="match status" value="2"/>
</dbReference>
<dbReference type="SUPFAM" id="SSF53901">
    <property type="entry name" value="Thiolase-like"/>
    <property type="match status" value="2"/>
</dbReference>
<dbReference type="InterPro" id="IPR050091">
    <property type="entry name" value="PKS_NRPS_Biosynth_Enz"/>
</dbReference>
<dbReference type="InterPro" id="IPR018201">
    <property type="entry name" value="Ketoacyl_synth_AS"/>
</dbReference>
<dbReference type="Pfam" id="PF21089">
    <property type="entry name" value="PKS_DH_N"/>
    <property type="match status" value="1"/>
</dbReference>
<dbReference type="GO" id="GO:0008270">
    <property type="term" value="F:zinc ion binding"/>
    <property type="evidence" value="ECO:0007669"/>
    <property type="project" value="InterPro"/>
</dbReference>
<dbReference type="CDD" id="cd05195">
    <property type="entry name" value="enoyl_red"/>
    <property type="match status" value="1"/>
</dbReference>
<evidence type="ECO:0000259" key="12">
    <source>
        <dbReference type="PROSITE" id="PS52004"/>
    </source>
</evidence>
<dbReference type="InterPro" id="IPR014031">
    <property type="entry name" value="Ketoacyl_synth_C"/>
</dbReference>
<dbReference type="InterPro" id="IPR016036">
    <property type="entry name" value="Malonyl_transacylase_ACP-bd"/>
</dbReference>
<dbReference type="PROSITE" id="PS50075">
    <property type="entry name" value="CARRIER"/>
    <property type="match status" value="2"/>
</dbReference>
<dbReference type="InterPro" id="IPR049551">
    <property type="entry name" value="PKS_DH_C"/>
</dbReference>
<evidence type="ECO:0000256" key="2">
    <source>
        <dbReference type="ARBA" id="ARBA00004792"/>
    </source>
</evidence>
<feature type="domain" description="PKS/mFAS DH" evidence="13">
    <location>
        <begin position="2496"/>
        <end position="2774"/>
    </location>
</feature>
<dbReference type="SMART" id="SM00822">
    <property type="entry name" value="PKS_KR"/>
    <property type="match status" value="2"/>
</dbReference>
<dbReference type="CDD" id="cd00833">
    <property type="entry name" value="PKS"/>
    <property type="match status" value="2"/>
</dbReference>
<dbReference type="GO" id="GO:0033068">
    <property type="term" value="P:macrolide biosynthetic process"/>
    <property type="evidence" value="ECO:0007669"/>
    <property type="project" value="UniProtKB-ARBA"/>
</dbReference>
<dbReference type="InterPro" id="IPR014030">
    <property type="entry name" value="Ketoacyl_synth_N"/>
</dbReference>
<keyword evidence="8" id="KW-0012">Acyltransferase</keyword>
<feature type="region of interest" description="Disordered" evidence="10">
    <location>
        <begin position="3765"/>
        <end position="3800"/>
    </location>
</feature>
<sequence length="3816" mass="400243">MTNDEKIVEYLKRATVDLRKARHRIWELEDEPIAITSMACHFPGGIESPEQLWELLSAGGEVLSEFPDDRGWDLDEIYHPDPEHSGTSYVRHGGFLDHATQFDTDFFGISPREALAMDPQQRLLLETSWQLFERAGVDPHTLKGSRTGVFVGAAHMGYADRVDTPPAEAEGYLLTGNASAVVSGRISYTFGLEGPAVTVDTACSSSLVALHLAVQALRRGECSLAVVGGVAVMSDPKVFVEFSRQRGLARDGRSKAFAASADGFGFAEGVSLLLLERLSDARRLGHRVLAVVRGSAVNQDGASNGLAAPNGPSQQRVIRAALADAGLAPADVDVVEAHGTGTRLGDPIEAQALLATYGQGRTSGRPVWLGSVKSNIGHTQAAAGVAGVMKMVLALERGVVPKTLHVDEPSPHVDWSTGAVELLTEERPWEPEAERLRRAGISAFGVSGTNAHVIVEEAPAEPEPEPEPGTRVVAAGDLVVPWVVSGRDAGALRAQAARLAAHVSSTGAGVVDVGWSLVATRSVFEHRAVMVGTDLDSMAGSLAGFAAGGVVPGVVSGVAPAEGRRVVFVFPGQGSQWVGMAAGLLDACPVFAEAVAECAAVLDPLTGWSLVEVLRGGEAVLGRVDVVQPALWAVMVSLARTWRYYGVEPAAVVGHSQGEIAAACVAGGLSLADGARVVVLRSRAIARIAGGGGMVSVSLPAGRVRTMLDTYGGRLSVAAVNGPSSTVVSGDAQALDELLAGCEREGVRARRVPVDYASHSAQMDQLRDELLEALADITPQHSSVPFFSTVTADWLDTTALDAGYWFTNLRETVRFQEAVEGLVAQGMGAFVECSPHPVLVPGIEQTLDTVEADAVALGSLRRDEGGLGRFLTSLAEAFVQGVPVDWSRTFEGASPRTVDLPTYPFQRQRFWLEGSPALSSNGVEGEADVAFWDAVEREDSAVVAEELGIDAKALHMTLPALSSWRRRERQRRKVQRWRYRVEWKRLPNSRAQESLQGGWLLVVPQGRAGDVRVTQSVAEVAAKGGEATVLEVDALHPDRAAYAEALTRWPGVRGVVSFLAWEEQALAEHPVLSAGLAASLALAQALIDVGGSGESAPRLWLVTEAAVVIGAADTGAVIDPVHAQLWGFGRVLALEHPELWGGLIDLPAVAGEPGSITDHAHADLLATVLATMVQAAARGEDQVAVRTTGTYVPRLVRSGGSAHSGARRWQPRDTVLVTGGMGPLTAHIVRWLADNGADQVVLLGGQGADGEAEALRAEFDGHTTKIELADVDTEDSDALRSLLDRTTGEHPLRAVIHAPTVVEFASVAESDLVRFARTISSKIAGVEQLDEVLSGIDTAHDVVFFSSVAGVWGSAGQSAYAAGNAFLDAVAQHRRLRGLPGTSVAWTPWDDDRSLASLGDSYLDRRGLRALSIPGALASLQEVLDQDEVHAVVADVDWERFYAGFSAVRRTSFFDDVHDAHRPALSTAATNDGQARDEDGGTELVRRLRPLTETEQQRELVSLVQSEVAAVLGHSSTDAVQPQRAFREIGFDSLTAVQLRNRLTATTGMRLPTTLVFDYPTTNGLAEYLRSELFGVSGAPADLSVVRNADEEDDPVVIVGMACRFPGGIDTPEAFWKLLEAGGDVISELPANRGWDMERLLNPDPEAKGTSATRYGGFLYDAGEFDAAFFGISPREALAMDPQQRLLLETVWELIESAGVAPDSLHRSRTGTFIGSNGQFYAPLLWNSGGDLEGYQGVGNAGSVMSGRVAYSLGLEGPAVTVDTACSSSLVALHLAVQALRRGECSLAIAGGVTVMSTPDSFVEFSRQQGLSEDGRCKAFASTADGFGLAEGVSALLVERLSDARRLGHRVLAVVRGSAVNQDGASNGLTAPNGPSQQRVIRAALADAGLAPADVDVVEAHGTGTRLGDPIEAQALLATYGQGRAGGRPVVLGSVKSNIGHTQAAAGVAGVMKMVLALERGVVPKTLHVDEPSPHVDWSAGEVELAVEAVPWSRGGRVRRAGVSSFGISGTNAHVIVEEAPAEPEPEPGTRVVAAGDLVVPWVVSGRDAGALREQAARLAAHVSSTGAGVVDVGWSLVATRSVFEHRAVMVGSELDSMAESLAGFAAGGVVPGVVSGVAPAEGRRVVFVFPGQGSQWVGMAAGLLDACPVFAEAVAECAAVLDPVTGWSLVEVLRGGGEAVLGRVDVVQPALWAVMVSLARTWRYYGVEPAAVVGHSQGEIAAACVAGGLSLADGARVVVLRSRAIARIAGGGGMVSVGLSAERVRTMLDTYGGRVSVAAVNGPSSTVVSGDVQALDELLAGCEREGVRARRVPVDYASHSAQMDQLRDELLEALADITPQHSSVPFFSTVTADWLDTTALDAGYWFTNLRETVRFQEAVEGLVAQGMGAFVECSPHPVLVPGIEQTLDALDQNAAVLGSLRRDEGGLDRLLTSLAEAFVQGVPVDWTHAFEGMTPRTVDLPTYPFQRQHYWPKPAPAPGANLGDVASVGLTAAGHPLLGAVVEMPDSDGLVLTGQISLRTHPWLADHEVLGSVLLPGTAFVELAVQAADRAGYDVLDELTLEAPLVLPDRGGIQVRLALGPSEADGRRSLQLHSRPEEAAGFHRWTRHASGFVVPGGTGAARPTEPAGVWPPAGAEPVALASDRYARLVERGYTYGPSFQGLHTAWRHGDDVYAEVALPEGTPADGYALHPALLDAAVQAVGLGSFVEDPGQVYLPFLWSDVTLHATGATSLRVRVSPAGPDTVALALADPAGAPVATVGALRLRTTSAAQLARARGSAEHAMFRVEWVEEGSAADRCRGGAGGTTYEGERAAEAGAAAGTWAVLGPRVPAAVRTMGVDVVTALDTPDHPADPQSLADLAALGDTVPDVVVVTSLLSLASGADSPLGNRPRPTAAEQDTAATVAGVHSALHAALDLVQAWLADERHTASRLVLVTRHAMTVAESDPEPDLLLAPVWGLVRSAQAENPGRFVLADIDGDEASWDALPRAVASAASEVAIRAGAVYVPRLARATDEGLVVADEAAGPWRLDVTEAGTLANLALVPCPDASRPLGPDEVRIAVRAAGVNFRDVLLALGMYPDEGLMGAEAAGVVTEVGGGVTTLAPGDRVMGLVTGGFGPVAVTHHRMLVRMPRGWSFAEAASVPVAFLTAYYALHDLAGLRGGESVLVHSAAGGVGMAAVQLARHWDAEVFGTASKGKWDVLAAQGLDEEHIGSSRTTEFEQRFRATSGGRGIDVVLNALSGDFVDASARLLREGGRFVEMGKTDIRTDLGVVGADGVPDIRYVAFDLAEAGAERIGQMLDEIMALFDAGVLRLPPLRAWPVRRAHEALRFVSQARHVGKVVLTVPAALDAEGTVLITGAGTLGALVARHLVTEHDVRRLLLVSRSGVAPDLAAELGALGAEVTVAACDVANRKALKALLEDIPPEHPVTGIVHTAGVLDDGVVSGLTPERVDTVLKPKVDAALTLESVIGELDLDPALFVIFSSAASMLGGPGQGSYAAANQFLDTLARHRARRGLTSVSLGWGLWHEASGLTGGLADIDRDRMSRAGIAPMPTDEALHLFDRATELGDPVLLPMRLNEAALEDRAADGTLPPLLSGLVRVRHRPSARAGTATAAPATGPEAFARELAAAPDPRRALRDLVRGHVALVLGHSGPEAIDAEQAFRDIGFDSLTAVELRNRLNAETGLRLPGTLVFDYPNPSALADHLLELLAPATQPTAAPLLAELERVEQLLSAAASPGGPASAVDEETRTLIATRLATLASQWTHLPVGSPGNADNRSGPGESGQAQESGATGEHTAAWTSDDDLFAFLDKRLET</sequence>
<dbReference type="SMART" id="SM00825">
    <property type="entry name" value="PKS_KS"/>
    <property type="match status" value="2"/>
</dbReference>
<dbReference type="FunFam" id="3.40.47.10:FF:000019">
    <property type="entry name" value="Polyketide synthase type I"/>
    <property type="match status" value="2"/>
</dbReference>
<protein>
    <submittedName>
        <fullName evidence="14">8,8a-deoxyoleandolide synthase 2</fullName>
    </submittedName>
</protein>
<evidence type="ECO:0000256" key="1">
    <source>
        <dbReference type="ARBA" id="ARBA00001957"/>
    </source>
</evidence>
<dbReference type="KEGG" id="ag:AAF82409"/>
<dbReference type="Pfam" id="PF08240">
    <property type="entry name" value="ADH_N"/>
    <property type="match status" value="1"/>
</dbReference>
<dbReference type="Pfam" id="PF16197">
    <property type="entry name" value="KAsynt_C_assoc"/>
    <property type="match status" value="2"/>
</dbReference>
<dbReference type="GO" id="GO:0016491">
    <property type="term" value="F:oxidoreductase activity"/>
    <property type="evidence" value="ECO:0007669"/>
    <property type="project" value="InterPro"/>
</dbReference>
<dbReference type="CDD" id="cd08956">
    <property type="entry name" value="KR_3_FAS_SDR_x"/>
    <property type="match status" value="1"/>
</dbReference>
<evidence type="ECO:0000256" key="6">
    <source>
        <dbReference type="ARBA" id="ARBA00023194"/>
    </source>
</evidence>
<evidence type="ECO:0000256" key="7">
    <source>
        <dbReference type="ARBA" id="ARBA00023268"/>
    </source>
</evidence>
<dbReference type="Gene3D" id="3.40.50.11460">
    <property type="match status" value="1"/>
</dbReference>